<accession>A0AAD9QUP0</accession>
<organism evidence="2 3">
    <name type="scientific">Acropora cervicornis</name>
    <name type="common">Staghorn coral</name>
    <dbReference type="NCBI Taxonomy" id="6130"/>
    <lineage>
        <taxon>Eukaryota</taxon>
        <taxon>Metazoa</taxon>
        <taxon>Cnidaria</taxon>
        <taxon>Anthozoa</taxon>
        <taxon>Hexacorallia</taxon>
        <taxon>Scleractinia</taxon>
        <taxon>Astrocoeniina</taxon>
        <taxon>Acroporidae</taxon>
        <taxon>Acropora</taxon>
    </lineage>
</organism>
<feature type="compositionally biased region" description="Basic and acidic residues" evidence="1">
    <location>
        <begin position="125"/>
        <end position="140"/>
    </location>
</feature>
<evidence type="ECO:0000256" key="1">
    <source>
        <dbReference type="SAM" id="MobiDB-lite"/>
    </source>
</evidence>
<proteinExistence type="predicted"/>
<reference evidence="2" key="2">
    <citation type="journal article" date="2023" name="Science">
        <title>Genomic signatures of disease resistance in endangered staghorn corals.</title>
        <authorList>
            <person name="Vollmer S.V."/>
            <person name="Selwyn J.D."/>
            <person name="Despard B.A."/>
            <person name="Roesel C.L."/>
        </authorList>
    </citation>
    <scope>NUCLEOTIDE SEQUENCE</scope>
    <source>
        <strain evidence="2">K2</strain>
    </source>
</reference>
<dbReference type="EMBL" id="JARQWQ010000014">
    <property type="protein sequence ID" value="KAK2567713.1"/>
    <property type="molecule type" value="Genomic_DNA"/>
</dbReference>
<comment type="caution">
    <text evidence="2">The sequence shown here is derived from an EMBL/GenBank/DDBJ whole genome shotgun (WGS) entry which is preliminary data.</text>
</comment>
<gene>
    <name evidence="2" type="ORF">P5673_008574</name>
</gene>
<reference evidence="2" key="1">
    <citation type="journal article" date="2023" name="G3 (Bethesda)">
        <title>Whole genome assembly and annotation of the endangered Caribbean coral Acropora cervicornis.</title>
        <authorList>
            <person name="Selwyn J.D."/>
            <person name="Vollmer S.V."/>
        </authorList>
    </citation>
    <scope>NUCLEOTIDE SEQUENCE</scope>
    <source>
        <strain evidence="2">K2</strain>
    </source>
</reference>
<feature type="region of interest" description="Disordered" evidence="1">
    <location>
        <begin position="125"/>
        <end position="158"/>
    </location>
</feature>
<dbReference type="Proteomes" id="UP001249851">
    <property type="component" value="Unassembled WGS sequence"/>
</dbReference>
<keyword evidence="3" id="KW-1185">Reference proteome</keyword>
<sequence length="179" mass="20590">MAAKVERCDFDMDITRTLQYSGAHPFPPDRNFVLYRLHWTNKSDQHQKRLNELKLLRNRKVDNVALAHQTTSAVTAQVRPRTSDTKAKEEPDHLCDAKISQAGMFLFLQWSRKEVLEQECSWVKDSDRNNSNHPESHEEVDSYFLSDSGGSEADEEGESYAFRVTDAHFVGDVSQTEEI</sequence>
<evidence type="ECO:0000313" key="3">
    <source>
        <dbReference type="Proteomes" id="UP001249851"/>
    </source>
</evidence>
<protein>
    <submittedName>
        <fullName evidence="2">Uncharacterized protein</fullName>
    </submittedName>
</protein>
<name>A0AAD9QUP0_ACRCE</name>
<evidence type="ECO:0000313" key="2">
    <source>
        <dbReference type="EMBL" id="KAK2567713.1"/>
    </source>
</evidence>
<dbReference type="AlphaFoldDB" id="A0AAD9QUP0"/>